<evidence type="ECO:0000256" key="9">
    <source>
        <dbReference type="ARBA" id="ARBA00022679"/>
    </source>
</evidence>
<gene>
    <name evidence="16" type="ORF">HBE96_20145</name>
</gene>
<dbReference type="Pfam" id="PF03454">
    <property type="entry name" value="MoeA_C"/>
    <property type="match status" value="1"/>
</dbReference>
<feature type="domain" description="MoaB/Mog" evidence="15">
    <location>
        <begin position="187"/>
        <end position="326"/>
    </location>
</feature>
<comment type="catalytic activity">
    <reaction evidence="13">
        <text>adenylyl-molybdopterin + molybdate = Mo-molybdopterin + AMP + H(+)</text>
        <dbReference type="Rhea" id="RHEA:35047"/>
        <dbReference type="ChEBI" id="CHEBI:15378"/>
        <dbReference type="ChEBI" id="CHEBI:36264"/>
        <dbReference type="ChEBI" id="CHEBI:62727"/>
        <dbReference type="ChEBI" id="CHEBI:71302"/>
        <dbReference type="ChEBI" id="CHEBI:456215"/>
        <dbReference type="EC" id="2.10.1.1"/>
    </reaction>
</comment>
<dbReference type="EMBL" id="JABBNI010000058">
    <property type="protein sequence ID" value="NMM64909.1"/>
    <property type="molecule type" value="Genomic_DNA"/>
</dbReference>
<dbReference type="RefSeq" id="WP_169299496.1">
    <property type="nucleotide sequence ID" value="NZ_JABBNI010000058.1"/>
</dbReference>
<dbReference type="Pfam" id="PF03453">
    <property type="entry name" value="MoeA_N"/>
    <property type="match status" value="1"/>
</dbReference>
<evidence type="ECO:0000256" key="8">
    <source>
        <dbReference type="ARBA" id="ARBA00022505"/>
    </source>
</evidence>
<dbReference type="GO" id="GO:0061599">
    <property type="term" value="F:molybdopterin molybdotransferase activity"/>
    <property type="evidence" value="ECO:0007669"/>
    <property type="project" value="UniProtKB-UniRule"/>
</dbReference>
<dbReference type="PROSITE" id="PS01079">
    <property type="entry name" value="MOCF_BIOSYNTHESIS_2"/>
    <property type="match status" value="1"/>
</dbReference>
<dbReference type="InterPro" id="IPR038987">
    <property type="entry name" value="MoeA-like"/>
</dbReference>
<keyword evidence="8 14" id="KW-0500">Molybdenum</keyword>
<comment type="caution">
    <text evidence="16">The sequence shown here is derived from an EMBL/GenBank/DDBJ whole genome shotgun (WGS) entry which is preliminary data.</text>
</comment>
<dbReference type="NCBIfam" id="TIGR00177">
    <property type="entry name" value="molyb_syn"/>
    <property type="match status" value="1"/>
</dbReference>
<evidence type="ECO:0000256" key="7">
    <source>
        <dbReference type="ARBA" id="ARBA00021108"/>
    </source>
</evidence>
<evidence type="ECO:0000256" key="13">
    <source>
        <dbReference type="ARBA" id="ARBA00047317"/>
    </source>
</evidence>
<dbReference type="Pfam" id="PF00994">
    <property type="entry name" value="MoCF_biosynth"/>
    <property type="match status" value="1"/>
</dbReference>
<dbReference type="PANTHER" id="PTHR10192:SF5">
    <property type="entry name" value="GEPHYRIN"/>
    <property type="match status" value="1"/>
</dbReference>
<dbReference type="Gene3D" id="3.90.105.10">
    <property type="entry name" value="Molybdopterin biosynthesis moea protein, domain 2"/>
    <property type="match status" value="1"/>
</dbReference>
<dbReference type="InterPro" id="IPR036425">
    <property type="entry name" value="MoaB/Mog-like_dom_sf"/>
</dbReference>
<evidence type="ECO:0000256" key="2">
    <source>
        <dbReference type="ARBA" id="ARBA00002901"/>
    </source>
</evidence>
<name>A0A7Y0EK24_9CLOT</name>
<dbReference type="PANTHER" id="PTHR10192">
    <property type="entry name" value="MOLYBDOPTERIN BIOSYNTHESIS PROTEIN"/>
    <property type="match status" value="1"/>
</dbReference>
<accession>A0A7Y0EK24</accession>
<evidence type="ECO:0000256" key="11">
    <source>
        <dbReference type="ARBA" id="ARBA00022842"/>
    </source>
</evidence>
<evidence type="ECO:0000256" key="12">
    <source>
        <dbReference type="ARBA" id="ARBA00023150"/>
    </source>
</evidence>
<dbReference type="InterPro" id="IPR036135">
    <property type="entry name" value="MoeA_linker/N_sf"/>
</dbReference>
<dbReference type="InterPro" id="IPR001453">
    <property type="entry name" value="MoaB/Mog_dom"/>
</dbReference>
<dbReference type="EC" id="2.10.1.1" evidence="6 14"/>
<dbReference type="SUPFAM" id="SSF63867">
    <property type="entry name" value="MoeA C-terminal domain-like"/>
    <property type="match status" value="1"/>
</dbReference>
<reference evidence="16 17" key="2">
    <citation type="submission" date="2020-06" db="EMBL/GenBank/DDBJ databases">
        <title>Complete Genome Sequence of Clostridium muelleri sp. nov. P21T, an Acid-Alcohol Producing Acetogen Isolated from Old Hay.</title>
        <authorList>
            <person name="Duncan K.E."/>
            <person name="Tanner R.S."/>
        </authorList>
    </citation>
    <scope>NUCLEOTIDE SEQUENCE [LARGE SCALE GENOMIC DNA]</scope>
    <source>
        <strain evidence="16 17">P21</strain>
    </source>
</reference>
<dbReference type="UniPathway" id="UPA00344"/>
<dbReference type="Gene3D" id="2.170.190.11">
    <property type="entry name" value="Molybdopterin biosynthesis moea protein, domain 3"/>
    <property type="match status" value="1"/>
</dbReference>
<dbReference type="GO" id="GO:0006777">
    <property type="term" value="P:Mo-molybdopterin cofactor biosynthetic process"/>
    <property type="evidence" value="ECO:0007669"/>
    <property type="project" value="UniProtKB-UniRule"/>
</dbReference>
<comment type="function">
    <text evidence="2 14">Catalyzes the insertion of molybdate into adenylated molybdopterin with the concomitant release of AMP.</text>
</comment>
<dbReference type="CDD" id="cd00887">
    <property type="entry name" value="MoeA"/>
    <property type="match status" value="1"/>
</dbReference>
<evidence type="ECO:0000259" key="15">
    <source>
        <dbReference type="SMART" id="SM00852"/>
    </source>
</evidence>
<dbReference type="AlphaFoldDB" id="A0A7Y0EK24"/>
<evidence type="ECO:0000313" key="17">
    <source>
        <dbReference type="Proteomes" id="UP000537131"/>
    </source>
</evidence>
<dbReference type="InterPro" id="IPR036688">
    <property type="entry name" value="MoeA_C_domain_IV_sf"/>
</dbReference>
<dbReference type="InterPro" id="IPR008284">
    <property type="entry name" value="MoCF_biosynth_CS"/>
</dbReference>
<sequence>MDFYKVLSVEEVKDIIKSKFSLGLGKELIDIEQCNDRILYEDIVSPLNIPGFKRSIVDGYAVKCRDVQGASESIPSMLELKGEVIMGKMPSKALEFPGECMYIPTGGMLPEGADSVVMIEYTDKMDDTTILVNKSVSFGENVLNEDEDVELGETVLKAGTLLKPYSISMLSSLGIIRVPVVCKPKVGIISTGDEIIAPEEYPKPGEIRDINSYLLYSSVIEDGGEPIFYGVIRDDYDKLFENVRKANEECDLVLISGGSSVGKKDETARVIDGLGDPGILLHGIAIKPGKPTILGKVKDKPIFGLPGHPLSCAVVYRIIVRYLLQRMMKFEEVEYPIPCKFSTNYHKAKGREEYLPVTIENIEGEYIAVPVLTKSAVISGFTKAWGYVKIDKNIEGIFKDQQVYVYKFQR</sequence>
<evidence type="ECO:0000256" key="10">
    <source>
        <dbReference type="ARBA" id="ARBA00022723"/>
    </source>
</evidence>
<keyword evidence="17" id="KW-1185">Reference proteome</keyword>
<evidence type="ECO:0000313" key="16">
    <source>
        <dbReference type="EMBL" id="NMM64909.1"/>
    </source>
</evidence>
<comment type="cofactor">
    <cofactor evidence="1 14">
        <name>Mg(2+)</name>
        <dbReference type="ChEBI" id="CHEBI:18420"/>
    </cofactor>
</comment>
<dbReference type="SUPFAM" id="SSF53218">
    <property type="entry name" value="Molybdenum cofactor biosynthesis proteins"/>
    <property type="match status" value="1"/>
</dbReference>
<dbReference type="SMART" id="SM00852">
    <property type="entry name" value="MoCF_biosynth"/>
    <property type="match status" value="1"/>
</dbReference>
<dbReference type="FunFam" id="3.40.980.10:FF:000004">
    <property type="entry name" value="Molybdopterin molybdenumtransferase"/>
    <property type="match status" value="1"/>
</dbReference>
<keyword evidence="10 14" id="KW-0479">Metal-binding</keyword>
<comment type="function">
    <text evidence="3">May be involved in the biosynthesis of molybdopterin.</text>
</comment>
<proteinExistence type="inferred from homology"/>
<keyword evidence="9 14" id="KW-0808">Transferase</keyword>
<dbReference type="InterPro" id="IPR005110">
    <property type="entry name" value="MoeA_linker/N"/>
</dbReference>
<evidence type="ECO:0000256" key="6">
    <source>
        <dbReference type="ARBA" id="ARBA00013269"/>
    </source>
</evidence>
<keyword evidence="11 14" id="KW-0460">Magnesium</keyword>
<evidence type="ECO:0000256" key="3">
    <source>
        <dbReference type="ARBA" id="ARBA00003487"/>
    </source>
</evidence>
<dbReference type="GO" id="GO:0046872">
    <property type="term" value="F:metal ion binding"/>
    <property type="evidence" value="ECO:0007669"/>
    <property type="project" value="UniProtKB-UniRule"/>
</dbReference>
<reference evidence="16 17" key="1">
    <citation type="submission" date="2020-04" db="EMBL/GenBank/DDBJ databases">
        <authorList>
            <person name="Doyle D.A."/>
        </authorList>
    </citation>
    <scope>NUCLEOTIDE SEQUENCE [LARGE SCALE GENOMIC DNA]</scope>
    <source>
        <strain evidence="16 17">P21</strain>
    </source>
</reference>
<evidence type="ECO:0000256" key="14">
    <source>
        <dbReference type="RuleBase" id="RU365090"/>
    </source>
</evidence>
<comment type="similarity">
    <text evidence="5 14">Belongs to the MoeA family.</text>
</comment>
<dbReference type="InterPro" id="IPR005111">
    <property type="entry name" value="MoeA_C_domain_IV"/>
</dbReference>
<evidence type="ECO:0000256" key="5">
    <source>
        <dbReference type="ARBA" id="ARBA00010763"/>
    </source>
</evidence>
<protein>
    <recommendedName>
        <fullName evidence="7 14">Molybdopterin molybdenumtransferase</fullName>
        <ecNumber evidence="6 14">2.10.1.1</ecNumber>
    </recommendedName>
</protein>
<dbReference type="SUPFAM" id="SSF63882">
    <property type="entry name" value="MoeA N-terminal region -like"/>
    <property type="match status" value="1"/>
</dbReference>
<dbReference type="Proteomes" id="UP000537131">
    <property type="component" value="Unassembled WGS sequence"/>
</dbReference>
<organism evidence="16 17">
    <name type="scientific">Clostridium muellerianum</name>
    <dbReference type="NCBI Taxonomy" id="2716538"/>
    <lineage>
        <taxon>Bacteria</taxon>
        <taxon>Bacillati</taxon>
        <taxon>Bacillota</taxon>
        <taxon>Clostridia</taxon>
        <taxon>Eubacteriales</taxon>
        <taxon>Clostridiaceae</taxon>
        <taxon>Clostridium</taxon>
    </lineage>
</organism>
<dbReference type="Gene3D" id="3.40.980.10">
    <property type="entry name" value="MoaB/Mog-like domain"/>
    <property type="match status" value="1"/>
</dbReference>
<evidence type="ECO:0000256" key="1">
    <source>
        <dbReference type="ARBA" id="ARBA00001946"/>
    </source>
</evidence>
<dbReference type="Gene3D" id="2.40.340.10">
    <property type="entry name" value="MoeA, C-terminal, domain IV"/>
    <property type="match status" value="1"/>
</dbReference>
<dbReference type="GO" id="GO:0005829">
    <property type="term" value="C:cytosol"/>
    <property type="evidence" value="ECO:0007669"/>
    <property type="project" value="TreeGrafter"/>
</dbReference>
<keyword evidence="12 14" id="KW-0501">Molybdenum cofactor biosynthesis</keyword>
<comment type="pathway">
    <text evidence="4 14">Cofactor biosynthesis; molybdopterin biosynthesis.</text>
</comment>
<evidence type="ECO:0000256" key="4">
    <source>
        <dbReference type="ARBA" id="ARBA00005046"/>
    </source>
</evidence>